<keyword evidence="1" id="KW-0472">Membrane</keyword>
<proteinExistence type="predicted"/>
<dbReference type="Proteomes" id="UP001139648">
    <property type="component" value="Unassembled WGS sequence"/>
</dbReference>
<evidence type="ECO:0000313" key="2">
    <source>
        <dbReference type="EMBL" id="MCP2362719.1"/>
    </source>
</evidence>
<feature type="transmembrane region" description="Helical" evidence="1">
    <location>
        <begin position="43"/>
        <end position="62"/>
    </location>
</feature>
<reference evidence="2" key="1">
    <citation type="submission" date="2022-06" db="EMBL/GenBank/DDBJ databases">
        <title>Sequencing the genomes of 1000 actinobacteria strains.</title>
        <authorList>
            <person name="Klenk H.-P."/>
        </authorList>
    </citation>
    <scope>NUCLEOTIDE SEQUENCE</scope>
    <source>
        <strain evidence="2">DSM 46694</strain>
    </source>
</reference>
<organism evidence="2 3">
    <name type="scientific">Nonomuraea thailandensis</name>
    <dbReference type="NCBI Taxonomy" id="1188745"/>
    <lineage>
        <taxon>Bacteria</taxon>
        <taxon>Bacillati</taxon>
        <taxon>Actinomycetota</taxon>
        <taxon>Actinomycetes</taxon>
        <taxon>Streptosporangiales</taxon>
        <taxon>Streptosporangiaceae</taxon>
        <taxon>Nonomuraea</taxon>
    </lineage>
</organism>
<evidence type="ECO:0000313" key="3">
    <source>
        <dbReference type="Proteomes" id="UP001139648"/>
    </source>
</evidence>
<keyword evidence="1" id="KW-0812">Transmembrane</keyword>
<dbReference type="SUPFAM" id="SSF63825">
    <property type="entry name" value="YWTD domain"/>
    <property type="match status" value="1"/>
</dbReference>
<comment type="caution">
    <text evidence="2">The sequence shown here is derived from an EMBL/GenBank/DDBJ whole genome shotgun (WGS) entry which is preliminary data.</text>
</comment>
<dbReference type="EMBL" id="JAMZEB010000002">
    <property type="protein sequence ID" value="MCP2362719.1"/>
    <property type="molecule type" value="Genomic_DNA"/>
</dbReference>
<name>A0A9X2GSH1_9ACTN</name>
<sequence>MIDVEEALRRTFARAQERVPAMPPELLRRMTVPPQAGRRRRGLVLAGVAATGLVIGVTAVVVERASGPEPAVTPQPAVTVRPTPRIEGARVVEEVAPPLEQALPAVVAEVPRKVPGGRAFTPKLFIDARTMLGYVSKQGYDPAPELWAYRLDSRTFRRLATLDSPIAPVNSPAVGEGVIAWFKYVKRDIHIMTIPVTGGTPRTVVSFPAERDVDKVNGDSIHGVDLAIGDGKIFWSSTKSGGVHQVPVRGGEPSSVPDTEKLRLFRWPWAGRANDGWVGMRELLNLSTGARPDDPPQALCDVTWCLTGNQAIRRDGSRVVDLPGNHPRSLVADRFVTISQVDKQGRKAEAVFDLETSRAGRLWITDLRKASPTLYVGTDTLHFKRGTNWLVIHDSTAG</sequence>
<gene>
    <name evidence="2" type="ORF">HD597_009739</name>
</gene>
<dbReference type="AlphaFoldDB" id="A0A9X2GSH1"/>
<dbReference type="InterPro" id="IPR024245">
    <property type="entry name" value="CwsA"/>
</dbReference>
<keyword evidence="3" id="KW-1185">Reference proteome</keyword>
<dbReference type="RefSeq" id="WP_253753717.1">
    <property type="nucleotide sequence ID" value="NZ_BAABKA010000047.1"/>
</dbReference>
<keyword evidence="1" id="KW-1133">Transmembrane helix</keyword>
<evidence type="ECO:0000256" key="1">
    <source>
        <dbReference type="SAM" id="Phobius"/>
    </source>
</evidence>
<dbReference type="Pfam" id="PF10814">
    <property type="entry name" value="CwsA"/>
    <property type="match status" value="1"/>
</dbReference>
<protein>
    <submittedName>
        <fullName evidence="2">Uncharacterized protein</fullName>
    </submittedName>
</protein>
<accession>A0A9X2GSH1</accession>